<accession>F9UEW5</accession>
<proteinExistence type="predicted"/>
<evidence type="ECO:0000313" key="1">
    <source>
        <dbReference type="EMBL" id="EGV17436.1"/>
    </source>
</evidence>
<dbReference type="OrthoDB" id="5773087at2"/>
<dbReference type="Proteomes" id="UP000005459">
    <property type="component" value="Unassembled WGS sequence"/>
</dbReference>
<dbReference type="AlphaFoldDB" id="F9UEW5"/>
<evidence type="ECO:0000313" key="2">
    <source>
        <dbReference type="Proteomes" id="UP000005459"/>
    </source>
</evidence>
<dbReference type="EMBL" id="AFWV01000011">
    <property type="protein sequence ID" value="EGV17436.1"/>
    <property type="molecule type" value="Genomic_DNA"/>
</dbReference>
<name>F9UEW5_9GAMM</name>
<dbReference type="RefSeq" id="WP_007194340.1">
    <property type="nucleotide sequence ID" value="NZ_AFWV01000011.1"/>
</dbReference>
<organism evidence="1 2">
    <name type="scientific">Thiocapsa marina 5811</name>
    <dbReference type="NCBI Taxonomy" id="768671"/>
    <lineage>
        <taxon>Bacteria</taxon>
        <taxon>Pseudomonadati</taxon>
        <taxon>Pseudomonadota</taxon>
        <taxon>Gammaproteobacteria</taxon>
        <taxon>Chromatiales</taxon>
        <taxon>Chromatiaceae</taxon>
        <taxon>Thiocapsa</taxon>
    </lineage>
</organism>
<keyword evidence="2" id="KW-1185">Reference proteome</keyword>
<reference evidence="1 2" key="1">
    <citation type="submission" date="2011-06" db="EMBL/GenBank/DDBJ databases">
        <title>The draft genome of Thiocapsa marina 5811.</title>
        <authorList>
            <consortium name="US DOE Joint Genome Institute (JGI-PGF)"/>
            <person name="Lucas S."/>
            <person name="Han J."/>
            <person name="Cheng J.-F."/>
            <person name="Goodwin L."/>
            <person name="Pitluck S."/>
            <person name="Peters L."/>
            <person name="Land M.L."/>
            <person name="Hauser L."/>
            <person name="Vogl K."/>
            <person name="Liu Z."/>
            <person name="Imhoff J."/>
            <person name="Thiel V."/>
            <person name="Frigaard N.-U."/>
            <person name="Bryant D."/>
            <person name="Woyke T.J."/>
        </authorList>
    </citation>
    <scope>NUCLEOTIDE SEQUENCE [LARGE SCALE GENOMIC DNA]</scope>
    <source>
        <strain evidence="1 2">5811</strain>
    </source>
</reference>
<sequence>MSTKTAFSEKERAYHQYQARQEFLRQQRSIQQELQNERAAKDPLNNK</sequence>
<protein>
    <submittedName>
        <fullName evidence="1">Uncharacterized protein</fullName>
    </submittedName>
</protein>
<gene>
    <name evidence="1" type="ORF">ThimaDRAFT_3468</name>
</gene>